<dbReference type="EMBL" id="CP002987">
    <property type="protein sequence ID" value="AFA48618.1"/>
    <property type="molecule type" value="Genomic_DNA"/>
</dbReference>
<feature type="domain" description="4Fe-4S ferredoxin-type" evidence="4">
    <location>
        <begin position="343"/>
        <end position="371"/>
    </location>
</feature>
<dbReference type="PANTHER" id="PTHR43312:SF2">
    <property type="entry name" value="OXIDOREDUCTASE"/>
    <property type="match status" value="1"/>
</dbReference>
<organism evidence="5 6">
    <name type="scientific">Acetobacterium woodii (strain ATCC 29683 / DSM 1030 / JCM 2381 / KCTC 1655 / WB1)</name>
    <dbReference type="NCBI Taxonomy" id="931626"/>
    <lineage>
        <taxon>Bacteria</taxon>
        <taxon>Bacillati</taxon>
        <taxon>Bacillota</taxon>
        <taxon>Clostridia</taxon>
        <taxon>Eubacteriales</taxon>
        <taxon>Eubacteriaceae</taxon>
        <taxon>Acetobacterium</taxon>
    </lineage>
</organism>
<dbReference type="GO" id="GO:0051536">
    <property type="term" value="F:iron-sulfur cluster binding"/>
    <property type="evidence" value="ECO:0007669"/>
    <property type="project" value="UniProtKB-KW"/>
</dbReference>
<reference evidence="5 6" key="2">
    <citation type="journal article" date="2012" name="PLoS ONE">
        <title>An ancient pathway combining carbon dioxide fixation with the generation and utilization of a sodium ion gradient for ATP synthesis.</title>
        <authorList>
            <person name="Poehlein A."/>
            <person name="Schmidt S."/>
            <person name="Kaster A.K."/>
            <person name="Goenrich M."/>
            <person name="Vollmers J."/>
            <person name="Thurmer A."/>
            <person name="Bertsch J."/>
            <person name="Schuchmann K."/>
            <person name="Voigt B."/>
            <person name="Hecker M."/>
            <person name="Daniel R."/>
            <person name="Thauer R.K."/>
            <person name="Gottschalk G."/>
            <person name="Muller V."/>
        </authorList>
    </citation>
    <scope>NUCLEOTIDE SEQUENCE [LARGE SCALE GENOMIC DNA]</scope>
    <source>
        <strain evidence="6">ATCC 29683 / DSM 1030 / JCM 2381 / KCTC 1655 / WB1</strain>
    </source>
</reference>
<dbReference type="RefSeq" id="WP_014356218.1">
    <property type="nucleotide sequence ID" value="NC_016894.1"/>
</dbReference>
<evidence type="ECO:0000313" key="6">
    <source>
        <dbReference type="Proteomes" id="UP000007177"/>
    </source>
</evidence>
<sequence>MAIEFGKRFGFGGLRLPIFDPTNQKDIDYGTLIKMIDIFMENGFSYFDTSYIYHGGLSEEAFGNALVDRFPRDSFLLSTKMPIKFMKNKEDMETIFEEQLKKCHVDYFDFYLIHSIGKETYENCKEWDTFEFLKQKRAAGKFREFGVSLHDSPEFLDLILTEHPEIDFVVEQLNYIDWVNPAIRSKEIYEVAVKHNKPIVVMEACKGGTLAEIPDEAKKLMTDYNPNVSIASWAYRFVGSLPGVRVVLAGMPKMEFLLDNIKTFENFKPLNDDEYKIIDQAVEIINSNSAIPCTVCRYCESECPNNIAIADYFALYNDLKRLEKSSSENEVMTQAFYYGNFLEQGRGAASDCINCKKCEKVCPQHLSITDYLRDNIVAVIENYNPEAQIKSHY</sequence>
<keyword evidence="3" id="KW-0411">Iron-sulfur</keyword>
<keyword evidence="1" id="KW-0479">Metal-binding</keyword>
<dbReference type="InterPro" id="IPR036812">
    <property type="entry name" value="NAD(P)_OxRdtase_dom_sf"/>
</dbReference>
<dbReference type="InterPro" id="IPR009051">
    <property type="entry name" value="Helical_ferredxn"/>
</dbReference>
<keyword evidence="6" id="KW-1185">Reference proteome</keyword>
<reference evidence="6" key="1">
    <citation type="submission" date="2011-07" db="EMBL/GenBank/DDBJ databases">
        <title>Complete genome sequence of Acetobacterium woodii.</title>
        <authorList>
            <person name="Poehlein A."/>
            <person name="Schmidt S."/>
            <person name="Kaster A.-K."/>
            <person name="Goenrich M."/>
            <person name="Vollmers J."/>
            <person name="Thuermer A."/>
            <person name="Gottschalk G."/>
            <person name="Thauer R.K."/>
            <person name="Daniel R."/>
            <person name="Mueller V."/>
        </authorList>
    </citation>
    <scope>NUCLEOTIDE SEQUENCE [LARGE SCALE GENOMIC DNA]</scope>
    <source>
        <strain evidence="6">ATCC 29683 / DSM 1030 / JCM 2381 / KCTC 1655 / WB1</strain>
    </source>
</reference>
<dbReference type="AlphaFoldDB" id="H6LIP4"/>
<dbReference type="Proteomes" id="UP000007177">
    <property type="component" value="Chromosome"/>
</dbReference>
<accession>H6LIP4</accession>
<dbReference type="eggNOG" id="COG1453">
    <property type="taxonomic scope" value="Bacteria"/>
</dbReference>
<evidence type="ECO:0000256" key="3">
    <source>
        <dbReference type="ARBA" id="ARBA00023014"/>
    </source>
</evidence>
<dbReference type="InterPro" id="IPR053135">
    <property type="entry name" value="AKR2_Oxidoreductase"/>
</dbReference>
<dbReference type="PROSITE" id="PS51379">
    <property type="entry name" value="4FE4S_FER_2"/>
    <property type="match status" value="1"/>
</dbReference>
<evidence type="ECO:0000256" key="2">
    <source>
        <dbReference type="ARBA" id="ARBA00023004"/>
    </source>
</evidence>
<dbReference type="InterPro" id="IPR017900">
    <property type="entry name" value="4Fe4S_Fe_S_CS"/>
</dbReference>
<dbReference type="InterPro" id="IPR023210">
    <property type="entry name" value="NADP_OxRdtase_dom"/>
</dbReference>
<dbReference type="Pfam" id="PF13187">
    <property type="entry name" value="Fer4_9"/>
    <property type="match status" value="1"/>
</dbReference>
<dbReference type="HOGENOM" id="CLU_023205_3_2_9"/>
<dbReference type="GO" id="GO:0046872">
    <property type="term" value="F:metal ion binding"/>
    <property type="evidence" value="ECO:0007669"/>
    <property type="project" value="UniProtKB-KW"/>
</dbReference>
<name>H6LIP4_ACEWD</name>
<dbReference type="STRING" id="931626.Awo_c18390"/>
<dbReference type="SUPFAM" id="SSF51430">
    <property type="entry name" value="NAD(P)-linked oxidoreductase"/>
    <property type="match status" value="1"/>
</dbReference>
<evidence type="ECO:0000259" key="4">
    <source>
        <dbReference type="PROSITE" id="PS51379"/>
    </source>
</evidence>
<dbReference type="Gene3D" id="3.20.20.100">
    <property type="entry name" value="NADP-dependent oxidoreductase domain"/>
    <property type="match status" value="1"/>
</dbReference>
<gene>
    <name evidence="5" type="ordered locus">Awo_c18390</name>
</gene>
<dbReference type="InterPro" id="IPR017896">
    <property type="entry name" value="4Fe4S_Fe-S-bd"/>
</dbReference>
<dbReference type="PROSITE" id="PS00198">
    <property type="entry name" value="4FE4S_FER_1"/>
    <property type="match status" value="2"/>
</dbReference>
<evidence type="ECO:0000313" key="5">
    <source>
        <dbReference type="EMBL" id="AFA48618.1"/>
    </source>
</evidence>
<evidence type="ECO:0000256" key="1">
    <source>
        <dbReference type="ARBA" id="ARBA00022723"/>
    </source>
</evidence>
<dbReference type="OrthoDB" id="9773828at2"/>
<dbReference type="Gene3D" id="1.10.1060.10">
    <property type="entry name" value="Alpha-helical ferredoxin"/>
    <property type="match status" value="1"/>
</dbReference>
<proteinExistence type="predicted"/>
<dbReference type="PANTHER" id="PTHR43312">
    <property type="entry name" value="D-THREO-ALDOSE 1-DEHYDROGENASE"/>
    <property type="match status" value="1"/>
</dbReference>
<dbReference type="KEGG" id="awo:Awo_c18390"/>
<dbReference type="CDD" id="cd19096">
    <property type="entry name" value="AKR_Fe-S_oxidoreductase"/>
    <property type="match status" value="1"/>
</dbReference>
<protein>
    <submittedName>
        <fullName evidence="5">Putative oxidoreductase</fullName>
    </submittedName>
</protein>
<dbReference type="Pfam" id="PF00248">
    <property type="entry name" value="Aldo_ket_red"/>
    <property type="match status" value="1"/>
</dbReference>
<keyword evidence="2" id="KW-0408">Iron</keyword>
<dbReference type="SUPFAM" id="SSF46548">
    <property type="entry name" value="alpha-helical ferredoxin"/>
    <property type="match status" value="1"/>
</dbReference>